<feature type="transmembrane region" description="Helical" evidence="1">
    <location>
        <begin position="38"/>
        <end position="58"/>
    </location>
</feature>
<accession>A0A2S0NJ88</accession>
<keyword evidence="1" id="KW-0472">Membrane</keyword>
<gene>
    <name evidence="2" type="ORF">C5T88_00565</name>
</gene>
<protein>
    <submittedName>
        <fullName evidence="2">Uncharacterized protein</fullName>
    </submittedName>
</protein>
<organism evidence="2 3">
    <name type="scientific">Williamsoniiplasma luminosum</name>
    <dbReference type="NCBI Taxonomy" id="214888"/>
    <lineage>
        <taxon>Bacteria</taxon>
        <taxon>Bacillati</taxon>
        <taxon>Mycoplasmatota</taxon>
        <taxon>Mollicutes</taxon>
        <taxon>Entomoplasmatales</taxon>
        <taxon>Williamsoniiplasma</taxon>
    </lineage>
</organism>
<keyword evidence="1" id="KW-0812">Transmembrane</keyword>
<reference evidence="3" key="1">
    <citation type="submission" date="2018-02" db="EMBL/GenBank/DDBJ databases">
        <title>Firefly genomes illuminate parallel origins of bioluminescence in beetles.</title>
        <authorList>
            <person name="Fallon T.R."/>
            <person name="Lower S.E.S."/>
            <person name="Behringer M."/>
            <person name="Weng J.-K."/>
        </authorList>
    </citation>
    <scope>NUCLEOTIDE SEQUENCE [LARGE SCALE GENOMIC DNA]</scope>
</reference>
<evidence type="ECO:0000256" key="1">
    <source>
        <dbReference type="SAM" id="Phobius"/>
    </source>
</evidence>
<evidence type="ECO:0000313" key="2">
    <source>
        <dbReference type="EMBL" id="AVP49078.1"/>
    </source>
</evidence>
<dbReference type="EMBL" id="CP027019">
    <property type="protein sequence ID" value="AVP49078.1"/>
    <property type="molecule type" value="Genomic_DNA"/>
</dbReference>
<proteinExistence type="predicted"/>
<dbReference type="AlphaFoldDB" id="A0A2S0NJ88"/>
<keyword evidence="1" id="KW-1133">Transmembrane helix</keyword>
<sequence>MALSFQSWTFCWICPNSTPSFLTNWIWLARFVFNSCNLVFVSNFKVLIWLLFFSSWSFNEVLISKIDLALTSSIKSGLFLTTLIFHLASDLALTFLSWRIKIFFSNSEFKASLPSRYSNNNSKRPLSAWPNSVAAWISFL</sequence>
<name>A0A2S0NJ88_9MOLU</name>
<evidence type="ECO:0000313" key="3">
    <source>
        <dbReference type="Proteomes" id="UP000239250"/>
    </source>
</evidence>
<feature type="transmembrane region" description="Helical" evidence="1">
    <location>
        <begin position="78"/>
        <end position="98"/>
    </location>
</feature>
<dbReference type="Proteomes" id="UP000239250">
    <property type="component" value="Chromosome"/>
</dbReference>